<dbReference type="KEGG" id="pais:PFX98_11540"/>
<accession>A0AA95NF96</accession>
<organism evidence="3 4">
    <name type="scientific">Paucibacter sediminis</name>
    <dbReference type="NCBI Taxonomy" id="3019553"/>
    <lineage>
        <taxon>Bacteria</taxon>
        <taxon>Pseudomonadati</taxon>
        <taxon>Pseudomonadota</taxon>
        <taxon>Betaproteobacteria</taxon>
        <taxon>Burkholderiales</taxon>
        <taxon>Sphaerotilaceae</taxon>
        <taxon>Roseateles</taxon>
    </lineage>
</organism>
<protein>
    <submittedName>
        <fullName evidence="3">Tripartite tricarboxylate transporter substrate binding protein</fullName>
    </submittedName>
</protein>
<dbReference type="Gene3D" id="3.40.190.150">
    <property type="entry name" value="Bordetella uptake gene, domain 1"/>
    <property type="match status" value="1"/>
</dbReference>
<dbReference type="CDD" id="cd07012">
    <property type="entry name" value="PBP2_Bug_TTT"/>
    <property type="match status" value="1"/>
</dbReference>
<keyword evidence="4" id="KW-1185">Reference proteome</keyword>
<dbReference type="Proteomes" id="UP001177769">
    <property type="component" value="Chromosome"/>
</dbReference>
<keyword evidence="2" id="KW-0732">Signal</keyword>
<evidence type="ECO:0000313" key="3">
    <source>
        <dbReference type="EMBL" id="WIT14220.1"/>
    </source>
</evidence>
<evidence type="ECO:0000256" key="2">
    <source>
        <dbReference type="SAM" id="SignalP"/>
    </source>
</evidence>
<comment type="similarity">
    <text evidence="1">Belongs to the UPF0065 (bug) family.</text>
</comment>
<proteinExistence type="inferred from homology"/>
<dbReference type="SUPFAM" id="SSF53850">
    <property type="entry name" value="Periplasmic binding protein-like II"/>
    <property type="match status" value="1"/>
</dbReference>
<dbReference type="PANTHER" id="PTHR42928:SF5">
    <property type="entry name" value="BLR1237 PROTEIN"/>
    <property type="match status" value="1"/>
</dbReference>
<feature type="signal peptide" evidence="2">
    <location>
        <begin position="1"/>
        <end position="24"/>
    </location>
</feature>
<dbReference type="Pfam" id="PF03401">
    <property type="entry name" value="TctC"/>
    <property type="match status" value="1"/>
</dbReference>
<gene>
    <name evidence="3" type="ORF">PFX98_11540</name>
</gene>
<dbReference type="PIRSF" id="PIRSF017082">
    <property type="entry name" value="YflP"/>
    <property type="match status" value="1"/>
</dbReference>
<dbReference type="InterPro" id="IPR005064">
    <property type="entry name" value="BUG"/>
</dbReference>
<dbReference type="Gene3D" id="3.40.190.10">
    <property type="entry name" value="Periplasmic binding protein-like II"/>
    <property type="match status" value="1"/>
</dbReference>
<dbReference type="EMBL" id="CP116346">
    <property type="protein sequence ID" value="WIT14220.1"/>
    <property type="molecule type" value="Genomic_DNA"/>
</dbReference>
<dbReference type="RefSeq" id="WP_285235348.1">
    <property type="nucleotide sequence ID" value="NZ_CP116346.1"/>
</dbReference>
<reference evidence="3" key="1">
    <citation type="submission" date="2023-01" db="EMBL/GenBank/DDBJ databases">
        <title>Whole genome sequence of Paucibacter sp. S2-9 isolated from pond sediment.</title>
        <authorList>
            <person name="Jung J.Y."/>
        </authorList>
    </citation>
    <scope>NUCLEOTIDE SEQUENCE</scope>
    <source>
        <strain evidence="3">S2-9</strain>
    </source>
</reference>
<name>A0AA95NF96_9BURK</name>
<evidence type="ECO:0000256" key="1">
    <source>
        <dbReference type="ARBA" id="ARBA00006987"/>
    </source>
</evidence>
<evidence type="ECO:0000313" key="4">
    <source>
        <dbReference type="Proteomes" id="UP001177769"/>
    </source>
</evidence>
<dbReference type="PANTHER" id="PTHR42928">
    <property type="entry name" value="TRICARBOXYLATE-BINDING PROTEIN"/>
    <property type="match status" value="1"/>
</dbReference>
<sequence length="325" mass="33440">MPSLLQITLLAACCLLGPAGQAHATEAGAANAGKALRLLVPLPAGGPSDFIARQAAQHLSEALGQTVIVENKPSGNGLLAAREVAAAGPEGQTLLYAPGSMIATPLLAKGSGFDWVQELAPLGKIGRVPFGLAVHPALPATTVAELATHARSQPGRLNVATSTPSEIMAAAQFMQAAGVELTRVPYRGATQALPDLLAGRVQLMFGPLAALQAQVRAGALRLLAVLGPERSAAFPEVPTMREAGFAAVAVPTWQALYVSARVAGTRQQQLARALATVAARPDMRAELDKRLLAVETGSPQELAATIAQDLGSWAALIDAYKLTAD</sequence>
<dbReference type="AlphaFoldDB" id="A0AA95NF96"/>
<feature type="chain" id="PRO_5041713789" evidence="2">
    <location>
        <begin position="25"/>
        <end position="325"/>
    </location>
</feature>
<dbReference type="InterPro" id="IPR042100">
    <property type="entry name" value="Bug_dom1"/>
</dbReference>